<dbReference type="InterPro" id="IPR010261">
    <property type="entry name" value="Tir_chaperone"/>
</dbReference>
<dbReference type="Pfam" id="PF05932">
    <property type="entry name" value="CesT"/>
    <property type="match status" value="1"/>
</dbReference>
<sequence>MMQYRDLLLALGLQEKIDIDQVLETGSCLVRMDHSGGKALELTLECDNERQVVWLYAPLGRVKAEARADVYGMLLRMHLFGLATGGAYFGFDAQRDTINLFKSIRLASAVAPDAARQVKAFVNDVQAMLQTLPVEPDTAMTGAGLNHMTLLTGSSAGAGGMASPQQV</sequence>
<evidence type="ECO:0000313" key="2">
    <source>
        <dbReference type="Proteomes" id="UP000033618"/>
    </source>
</evidence>
<evidence type="ECO:0000313" key="1">
    <source>
        <dbReference type="EMBL" id="KKB65236.1"/>
    </source>
</evidence>
<proteinExistence type="predicted"/>
<protein>
    <recommendedName>
        <fullName evidence="3">Type III secretion system chaperone</fullName>
    </recommendedName>
</protein>
<dbReference type="SUPFAM" id="SSF69635">
    <property type="entry name" value="Type III secretory system chaperone-like"/>
    <property type="match status" value="1"/>
</dbReference>
<dbReference type="CDD" id="cd16364">
    <property type="entry name" value="T3SC_I-like"/>
    <property type="match status" value="1"/>
</dbReference>
<dbReference type="STRING" id="28092.WM40_00955"/>
<organism evidence="1 2">
    <name type="scientific">Robbsia andropogonis</name>
    <dbReference type="NCBI Taxonomy" id="28092"/>
    <lineage>
        <taxon>Bacteria</taxon>
        <taxon>Pseudomonadati</taxon>
        <taxon>Pseudomonadota</taxon>
        <taxon>Betaproteobacteria</taxon>
        <taxon>Burkholderiales</taxon>
        <taxon>Burkholderiaceae</taxon>
        <taxon>Robbsia</taxon>
    </lineage>
</organism>
<reference evidence="1 2" key="1">
    <citation type="submission" date="2015-03" db="EMBL/GenBank/DDBJ databases">
        <title>Draft Genome Sequence of Burkholderia andropogonis type strain ICMP2807, isolated from Sorghum bicolor.</title>
        <authorList>
            <person name="Lopes-Santos L."/>
            <person name="Castro D.B."/>
            <person name="Ottoboni L.M."/>
            <person name="Park D."/>
            <person name="Weirc B.S."/>
            <person name="Destefano S.A."/>
        </authorList>
    </citation>
    <scope>NUCLEOTIDE SEQUENCE [LARGE SCALE GENOMIC DNA]</scope>
    <source>
        <strain evidence="1 2">ICMP2807</strain>
    </source>
</reference>
<dbReference type="GO" id="GO:0030254">
    <property type="term" value="P:protein secretion by the type III secretion system"/>
    <property type="evidence" value="ECO:0007669"/>
    <property type="project" value="InterPro"/>
</dbReference>
<dbReference type="Gene3D" id="3.30.1460.10">
    <property type="match status" value="1"/>
</dbReference>
<dbReference type="EMBL" id="LAQU01000001">
    <property type="protein sequence ID" value="KKB65236.1"/>
    <property type="molecule type" value="Genomic_DNA"/>
</dbReference>
<dbReference type="RefSeq" id="WP_024902543.1">
    <property type="nucleotide sequence ID" value="NZ_CADFGU010000001.1"/>
</dbReference>
<dbReference type="Proteomes" id="UP000033618">
    <property type="component" value="Unassembled WGS sequence"/>
</dbReference>
<keyword evidence="2" id="KW-1185">Reference proteome</keyword>
<dbReference type="AlphaFoldDB" id="A0A0F5K532"/>
<name>A0A0F5K532_9BURK</name>
<accession>A0A0F5K532</accession>
<evidence type="ECO:0008006" key="3">
    <source>
        <dbReference type="Google" id="ProtNLM"/>
    </source>
</evidence>
<comment type="caution">
    <text evidence="1">The sequence shown here is derived from an EMBL/GenBank/DDBJ whole genome shotgun (WGS) entry which is preliminary data.</text>
</comment>
<dbReference type="PATRIC" id="fig|28092.6.peg.213"/>
<gene>
    <name evidence="1" type="ORF">WM40_00955</name>
</gene>